<dbReference type="InterPro" id="IPR002213">
    <property type="entry name" value="UDP_glucos_trans"/>
</dbReference>
<dbReference type="GO" id="GO:0008194">
    <property type="term" value="F:UDP-glycosyltransferase activity"/>
    <property type="evidence" value="ECO:0007669"/>
    <property type="project" value="InterPro"/>
</dbReference>
<dbReference type="PANTHER" id="PTHR48043:SF145">
    <property type="entry name" value="FI06409P-RELATED"/>
    <property type="match status" value="1"/>
</dbReference>
<dbReference type="FunFam" id="3.40.50.2000:FF:000205">
    <property type="entry name" value="UDP-glucuronosyltransferase"/>
    <property type="match status" value="1"/>
</dbReference>
<organism evidence="5 6">
    <name type="scientific">Holothuria leucospilota</name>
    <name type="common">Black long sea cucumber</name>
    <name type="synonym">Mertensiothuria leucospilota</name>
    <dbReference type="NCBI Taxonomy" id="206669"/>
    <lineage>
        <taxon>Eukaryota</taxon>
        <taxon>Metazoa</taxon>
        <taxon>Echinodermata</taxon>
        <taxon>Eleutherozoa</taxon>
        <taxon>Echinozoa</taxon>
        <taxon>Holothuroidea</taxon>
        <taxon>Aspidochirotacea</taxon>
        <taxon>Aspidochirotida</taxon>
        <taxon>Holothuriidae</taxon>
        <taxon>Holothuria</taxon>
    </lineage>
</organism>
<reference evidence="5" key="1">
    <citation type="submission" date="2021-10" db="EMBL/GenBank/DDBJ databases">
        <title>Tropical sea cucumber genome reveals ecological adaptation and Cuvierian tubules defense mechanism.</title>
        <authorList>
            <person name="Chen T."/>
        </authorList>
    </citation>
    <scope>NUCLEOTIDE SEQUENCE</scope>
    <source>
        <strain evidence="5">Nanhai2018</strain>
        <tissue evidence="5">Muscle</tissue>
    </source>
</reference>
<keyword evidence="2" id="KW-0328">Glycosyltransferase</keyword>
<dbReference type="AlphaFoldDB" id="A0A9Q1BNR5"/>
<evidence type="ECO:0000256" key="4">
    <source>
        <dbReference type="SAM" id="Phobius"/>
    </source>
</evidence>
<dbReference type="EMBL" id="JAIZAY010000014">
    <property type="protein sequence ID" value="KAJ8030026.1"/>
    <property type="molecule type" value="Genomic_DNA"/>
</dbReference>
<dbReference type="SUPFAM" id="SSF53756">
    <property type="entry name" value="UDP-Glycosyltransferase/glycogen phosphorylase"/>
    <property type="match status" value="1"/>
</dbReference>
<evidence type="ECO:0000256" key="3">
    <source>
        <dbReference type="ARBA" id="ARBA00022679"/>
    </source>
</evidence>
<dbReference type="OrthoDB" id="5835829at2759"/>
<proteinExistence type="inferred from homology"/>
<dbReference type="FunFam" id="3.40.50.2000:FF:000021">
    <property type="entry name" value="UDP-glucuronosyltransferase"/>
    <property type="match status" value="1"/>
</dbReference>
<keyword evidence="4" id="KW-0472">Membrane</keyword>
<dbReference type="Pfam" id="PF00201">
    <property type="entry name" value="UDPGT"/>
    <property type="match status" value="1"/>
</dbReference>
<keyword evidence="4" id="KW-0812">Transmembrane</keyword>
<feature type="transmembrane region" description="Helical" evidence="4">
    <location>
        <begin position="545"/>
        <end position="564"/>
    </location>
</feature>
<evidence type="ECO:0000256" key="1">
    <source>
        <dbReference type="ARBA" id="ARBA00009995"/>
    </source>
</evidence>
<keyword evidence="6" id="KW-1185">Reference proteome</keyword>
<evidence type="ECO:0000256" key="2">
    <source>
        <dbReference type="ARBA" id="ARBA00022676"/>
    </source>
</evidence>
<comment type="caution">
    <text evidence="5">The sequence shown here is derived from an EMBL/GenBank/DDBJ whole genome shotgun (WGS) entry which is preliminary data.</text>
</comment>
<dbReference type="Gene3D" id="3.40.50.2000">
    <property type="entry name" value="Glycogen Phosphorylase B"/>
    <property type="match status" value="1"/>
</dbReference>
<name>A0A9Q1BNR5_HOLLE</name>
<dbReference type="InterPro" id="IPR050271">
    <property type="entry name" value="UDP-glycosyltransferase"/>
</dbReference>
<dbReference type="Proteomes" id="UP001152320">
    <property type="component" value="Chromosome 14"/>
</dbReference>
<evidence type="ECO:0000313" key="5">
    <source>
        <dbReference type="EMBL" id="KAJ8030026.1"/>
    </source>
</evidence>
<dbReference type="PANTHER" id="PTHR48043">
    <property type="entry name" value="EG:EG0003.4 PROTEIN-RELATED"/>
    <property type="match status" value="1"/>
</dbReference>
<keyword evidence="4" id="KW-1133">Transmembrane helix</keyword>
<dbReference type="CDD" id="cd03784">
    <property type="entry name" value="GT1_Gtf-like"/>
    <property type="match status" value="1"/>
</dbReference>
<gene>
    <name evidence="5" type="ORF">HOLleu_29594</name>
</gene>
<sequence length="588" mass="67085">MSLKDLCIHRSELSSFQLVALPIHVVGLQSTSVVCHIRIFRSCFEQWPKFVMNLSQRKPRQDKLGQLVLITVLTMHSCYGKNILTLSAQAASSPSHYMVLSTITRGLVSHGHNVTLVSNDLKATVGFPNGTYSHTLFVKASYNQEDVEQLIEQIHGIAFDTTSGIRGVFNTFSEIFRLNYRSCLDVWEDTKTLHNLKKSHFDIVMVFPHSPCDVLIATYLETPFFVVVPSIRIPFFYEGLIGMPYPSSYVPFDVLGKFTDEMTFWQRTQNFFTPFLYDIVDYFANSYFYEIQKEFHVHPEMSIRELYSKASLWLAHVNDGNDFARPRTPNMIPVGGLVSRPAKPLSQELEDFVQSSGEHGIIVFTLGSGVSRIASEETASVFASVFKKLPQRVLWRHKGKIPGNLGENTKIKDWLPQNDLLGHPKTRLLIYHGGSNGVLESITHGVPMVIIPLVGDQYAHAVRVQSKGMGLMLDKSNISEESLTFVIQEVLNNPRYKERVQHYSDIHHDLPMTPLERAVYWIEHVMKFGDQHLRPRSADMSFIELYMIDVAVFLLFVLFIVLYIDFLVLKICYKCCCTPKSKLKTKNE</sequence>
<accession>A0A9Q1BNR5</accession>
<evidence type="ECO:0000313" key="6">
    <source>
        <dbReference type="Proteomes" id="UP001152320"/>
    </source>
</evidence>
<keyword evidence="3" id="KW-0808">Transferase</keyword>
<comment type="similarity">
    <text evidence="1">Belongs to the UDP-glycosyltransferase family.</text>
</comment>
<protein>
    <submittedName>
        <fullName evidence="5">UDP-glucuronosyltransferase 1-2</fullName>
    </submittedName>
</protein>